<dbReference type="AlphaFoldDB" id="A0A387H6A0"/>
<feature type="compositionally biased region" description="Gly residues" evidence="1">
    <location>
        <begin position="285"/>
        <end position="301"/>
    </location>
</feature>
<feature type="compositionally biased region" description="Basic and acidic residues" evidence="1">
    <location>
        <begin position="1"/>
        <end position="22"/>
    </location>
</feature>
<organism evidence="2 3">
    <name type="scientific">Streptomyces hundungensis</name>
    <dbReference type="NCBI Taxonomy" id="1077946"/>
    <lineage>
        <taxon>Bacteria</taxon>
        <taxon>Bacillati</taxon>
        <taxon>Actinomycetota</taxon>
        <taxon>Actinomycetes</taxon>
        <taxon>Kitasatosporales</taxon>
        <taxon>Streptomycetaceae</taxon>
        <taxon>Streptomyces</taxon>
    </lineage>
</organism>
<feature type="region of interest" description="Disordered" evidence="1">
    <location>
        <begin position="1"/>
        <end position="77"/>
    </location>
</feature>
<feature type="compositionally biased region" description="Basic and acidic residues" evidence="1">
    <location>
        <begin position="31"/>
        <end position="54"/>
    </location>
</feature>
<sequence length="301" mass="31508">MTWGRDRNERRADPRPARDGRGHPPPAGLPSRHERRCDRGGWRGHRLDDGDSAGRIRPSGPDVVRAARGGVDVRGGGGAVVALPHRARGAGRRLGAGFAAGVRGVGGRPARERGAAGRGAARGGPAGRLRAVDRPGGRDHRRAPGRTGPAPADRHAGPSAPARTALGGGGRNDRAPAGRAPPGRAVRRQLHRHGRTRPRTRPRSTARARPVGGGREPGHQRLVHRGGARRRGDHLLHAPAVRAAARRHRPGGRLEPRPRPGDGHADHRAVCADPTRDRERPRPGTPGGTAPGPGLGGTGRA</sequence>
<dbReference type="Proteomes" id="UP000271554">
    <property type="component" value="Chromosome"/>
</dbReference>
<accession>A0A387H6A0</accession>
<evidence type="ECO:0000256" key="1">
    <source>
        <dbReference type="SAM" id="MobiDB-lite"/>
    </source>
</evidence>
<feature type="compositionally biased region" description="Basic residues" evidence="1">
    <location>
        <begin position="185"/>
        <end position="206"/>
    </location>
</feature>
<feature type="region of interest" description="Disordered" evidence="1">
    <location>
        <begin position="100"/>
        <end position="301"/>
    </location>
</feature>
<reference evidence="2 3" key="1">
    <citation type="submission" date="2018-10" db="EMBL/GenBank/DDBJ databases">
        <title>Relationship between Morphology and Antimicrobial Activity in Streptomyces.</title>
        <authorList>
            <person name="Kang H.J."/>
            <person name="Kim S.B."/>
        </authorList>
    </citation>
    <scope>NUCLEOTIDE SEQUENCE [LARGE SCALE GENOMIC DNA]</scope>
    <source>
        <strain evidence="2 3">BH38</strain>
    </source>
</reference>
<feature type="compositionally biased region" description="Basic and acidic residues" evidence="1">
    <location>
        <begin position="252"/>
        <end position="282"/>
    </location>
</feature>
<keyword evidence="3" id="KW-1185">Reference proteome</keyword>
<evidence type="ECO:0000313" key="2">
    <source>
        <dbReference type="EMBL" id="AYG79315.1"/>
    </source>
</evidence>
<name>A0A387H6A0_9ACTN</name>
<feature type="compositionally biased region" description="Basic residues" evidence="1">
    <location>
        <begin position="221"/>
        <end position="232"/>
    </location>
</feature>
<feature type="compositionally biased region" description="Gly residues" evidence="1">
    <location>
        <begin position="116"/>
        <end position="126"/>
    </location>
</feature>
<dbReference type="EMBL" id="CP032698">
    <property type="protein sequence ID" value="AYG79315.1"/>
    <property type="molecule type" value="Genomic_DNA"/>
</dbReference>
<gene>
    <name evidence="2" type="ORF">DWB77_01428</name>
</gene>
<dbReference type="KEGG" id="shun:DWB77_01428"/>
<evidence type="ECO:0000313" key="3">
    <source>
        <dbReference type="Proteomes" id="UP000271554"/>
    </source>
</evidence>
<protein>
    <submittedName>
        <fullName evidence="2">Uncharacterized protein</fullName>
    </submittedName>
</protein>
<proteinExistence type="predicted"/>